<protein>
    <submittedName>
        <fullName evidence="2">Uncharacterized protein</fullName>
    </submittedName>
</protein>
<comment type="caution">
    <text evidence="2">The sequence shown here is derived from an EMBL/GenBank/DDBJ whole genome shotgun (WGS) entry which is preliminary data.</text>
</comment>
<accession>A0A0C2J311</accession>
<evidence type="ECO:0000313" key="3">
    <source>
        <dbReference type="Proteomes" id="UP000031575"/>
    </source>
</evidence>
<evidence type="ECO:0000313" key="2">
    <source>
        <dbReference type="EMBL" id="KIH93420.1"/>
    </source>
</evidence>
<sequence>MEEQAKNWQNIEIKNLDNSISVLQQTIAEERKKKSKHRGYKSRKNTISRQEAEADVKIDLEAVLNHLFTTTTTRVDISLDHTFALRRLVRAIVMFEEGDIGKEEITEEVQRAIAILRGQAPEDRSNAGDEGAPATSKRVLRKRPNIKYADEIDELDELVGGVVDHDDDDDDADHDDGNSQDK</sequence>
<feature type="region of interest" description="Disordered" evidence="1">
    <location>
        <begin position="120"/>
        <end position="140"/>
    </location>
</feature>
<organism evidence="2 3">
    <name type="scientific">Sporothrix brasiliensis 5110</name>
    <dbReference type="NCBI Taxonomy" id="1398154"/>
    <lineage>
        <taxon>Eukaryota</taxon>
        <taxon>Fungi</taxon>
        <taxon>Dikarya</taxon>
        <taxon>Ascomycota</taxon>
        <taxon>Pezizomycotina</taxon>
        <taxon>Sordariomycetes</taxon>
        <taxon>Sordariomycetidae</taxon>
        <taxon>Ophiostomatales</taxon>
        <taxon>Ophiostomataceae</taxon>
        <taxon>Sporothrix</taxon>
    </lineage>
</organism>
<dbReference type="GeneID" id="63677668"/>
<evidence type="ECO:0000256" key="1">
    <source>
        <dbReference type="SAM" id="MobiDB-lite"/>
    </source>
</evidence>
<dbReference type="Proteomes" id="UP000031575">
    <property type="component" value="Unassembled WGS sequence"/>
</dbReference>
<dbReference type="HOGENOM" id="CLU_1482917_0_0_1"/>
<dbReference type="VEuPathDB" id="FungiDB:SPBR_04464"/>
<feature type="compositionally biased region" description="Acidic residues" evidence="1">
    <location>
        <begin position="165"/>
        <end position="174"/>
    </location>
</feature>
<feature type="region of interest" description="Disordered" evidence="1">
    <location>
        <begin position="159"/>
        <end position="182"/>
    </location>
</feature>
<dbReference type="RefSeq" id="XP_040621430.1">
    <property type="nucleotide sequence ID" value="XM_040762747.1"/>
</dbReference>
<name>A0A0C2J311_9PEZI</name>
<proteinExistence type="predicted"/>
<keyword evidence="3" id="KW-1185">Reference proteome</keyword>
<reference evidence="2 3" key="1">
    <citation type="journal article" date="2014" name="BMC Genomics">
        <title>Comparative genomics of the major fungal agents of human and animal Sporotrichosis: Sporothrix schenckii and Sporothrix brasiliensis.</title>
        <authorList>
            <person name="Teixeira M.M."/>
            <person name="de Almeida L.G."/>
            <person name="Kubitschek-Barreira P."/>
            <person name="Alves F.L."/>
            <person name="Kioshima E.S."/>
            <person name="Abadio A.K."/>
            <person name="Fernandes L."/>
            <person name="Derengowski L.S."/>
            <person name="Ferreira K.S."/>
            <person name="Souza R.C."/>
            <person name="Ruiz J.C."/>
            <person name="de Andrade N.C."/>
            <person name="Paes H.C."/>
            <person name="Nicola A.M."/>
            <person name="Albuquerque P."/>
            <person name="Gerber A.L."/>
            <person name="Martins V.P."/>
            <person name="Peconick L.D."/>
            <person name="Neto A.V."/>
            <person name="Chaucanez C.B."/>
            <person name="Silva P.A."/>
            <person name="Cunha O.L."/>
            <person name="de Oliveira F.F."/>
            <person name="dos Santos T.C."/>
            <person name="Barros A.L."/>
            <person name="Soares M.A."/>
            <person name="de Oliveira L.M."/>
            <person name="Marini M.M."/>
            <person name="Villalobos-Duno H."/>
            <person name="Cunha M.M."/>
            <person name="de Hoog S."/>
            <person name="da Silveira J.F."/>
            <person name="Henrissat B."/>
            <person name="Nino-Vega G.A."/>
            <person name="Cisalpino P.S."/>
            <person name="Mora-Montes H.M."/>
            <person name="Almeida S.R."/>
            <person name="Stajich J.E."/>
            <person name="Lopes-Bezerra L.M."/>
            <person name="Vasconcelos A.T."/>
            <person name="Felipe M.S."/>
        </authorList>
    </citation>
    <scope>NUCLEOTIDE SEQUENCE [LARGE SCALE GENOMIC DNA]</scope>
    <source>
        <strain evidence="2 3">5110</strain>
    </source>
</reference>
<dbReference type="EMBL" id="AWTV01000005">
    <property type="protein sequence ID" value="KIH93420.1"/>
    <property type="molecule type" value="Genomic_DNA"/>
</dbReference>
<dbReference type="AlphaFoldDB" id="A0A0C2J311"/>
<gene>
    <name evidence="2" type="ORF">SPBR_04464</name>
</gene>